<gene>
    <name evidence="11" type="ORF">B4U79_01568</name>
</gene>
<dbReference type="GO" id="GO:1990904">
    <property type="term" value="C:ribonucleoprotein complex"/>
    <property type="evidence" value="ECO:0007669"/>
    <property type="project" value="UniProtKB-KW"/>
</dbReference>
<dbReference type="InterPro" id="IPR040054">
    <property type="entry name" value="MRPS18B"/>
</dbReference>
<sequence>MATAKKGEKDDGVMKKGLIGVNQNIVGSLRRPKAKEKDERLNRNMPVSWETSIRYMESETYKQNYGNYKVWELYRRNHWGQQHSPPFLTRVTCIGEDGYVKGSSPCALCRDRFLVPHYKNVKLLMQFISPWTGEVIEPRKTNLCQMKQEELLVAIYLAKEYGTISFHIPMKKFDYKLYYDESELSAIEQLPEEESIALEEEDPIMKKLLNIQEFGHWHKHSYISNP</sequence>
<evidence type="ECO:0000256" key="1">
    <source>
        <dbReference type="ARBA" id="ARBA00004173"/>
    </source>
</evidence>
<dbReference type="PANTHER" id="PTHR13329:SF2">
    <property type="entry name" value="SMALL RIBOSOMAL SUBUNIT PROTEIN MS40"/>
    <property type="match status" value="1"/>
</dbReference>
<evidence type="ECO:0000313" key="12">
    <source>
        <dbReference type="Proteomes" id="UP000285301"/>
    </source>
</evidence>
<dbReference type="Pfam" id="PF01084">
    <property type="entry name" value="Ribosomal_S18"/>
    <property type="match status" value="1"/>
</dbReference>
<evidence type="ECO:0000256" key="2">
    <source>
        <dbReference type="ARBA" id="ARBA00006136"/>
    </source>
</evidence>
<dbReference type="GO" id="GO:0005840">
    <property type="term" value="C:ribosome"/>
    <property type="evidence" value="ECO:0007669"/>
    <property type="project" value="UniProtKB-KW"/>
</dbReference>
<dbReference type="Proteomes" id="UP000285301">
    <property type="component" value="Unassembled WGS sequence"/>
</dbReference>
<organism evidence="11 12">
    <name type="scientific">Dinothrombium tinctorium</name>
    <dbReference type="NCBI Taxonomy" id="1965070"/>
    <lineage>
        <taxon>Eukaryota</taxon>
        <taxon>Metazoa</taxon>
        <taxon>Ecdysozoa</taxon>
        <taxon>Arthropoda</taxon>
        <taxon>Chelicerata</taxon>
        <taxon>Arachnida</taxon>
        <taxon>Acari</taxon>
        <taxon>Acariformes</taxon>
        <taxon>Trombidiformes</taxon>
        <taxon>Prostigmata</taxon>
        <taxon>Anystina</taxon>
        <taxon>Parasitengona</taxon>
        <taxon>Trombidioidea</taxon>
        <taxon>Trombidiidae</taxon>
        <taxon>Dinothrombium</taxon>
    </lineage>
</organism>
<dbReference type="STRING" id="1965070.A0A443QHC7"/>
<proteinExistence type="inferred from homology"/>
<comment type="subcellular location">
    <subcellularLocation>
        <location evidence="1">Mitochondrion</location>
    </subcellularLocation>
</comment>
<accession>A0A443QHC7</accession>
<dbReference type="Gene3D" id="4.10.640.10">
    <property type="entry name" value="Ribosomal protein S18"/>
    <property type="match status" value="1"/>
</dbReference>
<keyword evidence="7" id="KW-0687">Ribonucleoprotein</keyword>
<keyword evidence="3" id="KW-0597">Phosphoprotein</keyword>
<dbReference type="SUPFAM" id="SSF46911">
    <property type="entry name" value="Ribosomal protein S18"/>
    <property type="match status" value="1"/>
</dbReference>
<keyword evidence="4" id="KW-0809">Transit peptide</keyword>
<dbReference type="GO" id="GO:0003735">
    <property type="term" value="F:structural constituent of ribosome"/>
    <property type="evidence" value="ECO:0007669"/>
    <property type="project" value="InterPro"/>
</dbReference>
<dbReference type="GO" id="GO:0032543">
    <property type="term" value="P:mitochondrial translation"/>
    <property type="evidence" value="ECO:0007669"/>
    <property type="project" value="InterPro"/>
</dbReference>
<reference evidence="11 12" key="1">
    <citation type="journal article" date="2018" name="Gigascience">
        <title>Genomes of trombidid mites reveal novel predicted allergens and laterally-transferred genes associated with secondary metabolism.</title>
        <authorList>
            <person name="Dong X."/>
            <person name="Chaisiri K."/>
            <person name="Xia D."/>
            <person name="Armstrong S.D."/>
            <person name="Fang Y."/>
            <person name="Donnelly M.J."/>
            <person name="Kadowaki T."/>
            <person name="McGarry J.W."/>
            <person name="Darby A.C."/>
            <person name="Makepeace B.L."/>
        </authorList>
    </citation>
    <scope>NUCLEOTIDE SEQUENCE [LARGE SCALE GENOMIC DNA]</scope>
    <source>
        <strain evidence="11">UoL-WK</strain>
    </source>
</reference>
<protein>
    <recommendedName>
        <fullName evidence="9">Small ribosomal subunit protein mS40</fullName>
    </recommendedName>
    <alternativeName>
        <fullName evidence="8">28S ribosomal protein S18-2, mitochondrial</fullName>
    </alternativeName>
    <alternativeName>
        <fullName evidence="10">28S ribosomal protein S18b, mitochondrial</fullName>
    </alternativeName>
</protein>
<name>A0A443QHC7_9ACAR</name>
<dbReference type="AlphaFoldDB" id="A0A443QHC7"/>
<evidence type="ECO:0000256" key="4">
    <source>
        <dbReference type="ARBA" id="ARBA00022946"/>
    </source>
</evidence>
<evidence type="ECO:0000256" key="10">
    <source>
        <dbReference type="ARBA" id="ARBA00035515"/>
    </source>
</evidence>
<evidence type="ECO:0000256" key="6">
    <source>
        <dbReference type="ARBA" id="ARBA00023128"/>
    </source>
</evidence>
<dbReference type="GO" id="GO:0005739">
    <property type="term" value="C:mitochondrion"/>
    <property type="evidence" value="ECO:0007669"/>
    <property type="project" value="UniProtKB-SubCell"/>
</dbReference>
<comment type="similarity">
    <text evidence="2">Belongs to the bacterial ribosomal protein bS18 family. Mitochondrion-specific ribosomal protein mS40 subfamily.</text>
</comment>
<evidence type="ECO:0000256" key="7">
    <source>
        <dbReference type="ARBA" id="ARBA00023274"/>
    </source>
</evidence>
<evidence type="ECO:0000256" key="9">
    <source>
        <dbReference type="ARBA" id="ARBA00035130"/>
    </source>
</evidence>
<evidence type="ECO:0000256" key="3">
    <source>
        <dbReference type="ARBA" id="ARBA00022553"/>
    </source>
</evidence>
<keyword evidence="5 11" id="KW-0689">Ribosomal protein</keyword>
<dbReference type="InterPro" id="IPR036870">
    <property type="entry name" value="Ribosomal_bS18_sf"/>
</dbReference>
<evidence type="ECO:0000256" key="8">
    <source>
        <dbReference type="ARBA" id="ARBA00032055"/>
    </source>
</evidence>
<dbReference type="OrthoDB" id="21463at2759"/>
<keyword evidence="6" id="KW-0496">Mitochondrion</keyword>
<dbReference type="PANTHER" id="PTHR13329">
    <property type="entry name" value="MITOCHONDRIAL RIBOSOMAL PROTEIN S18B"/>
    <property type="match status" value="1"/>
</dbReference>
<evidence type="ECO:0000256" key="5">
    <source>
        <dbReference type="ARBA" id="ARBA00022980"/>
    </source>
</evidence>
<comment type="caution">
    <text evidence="11">The sequence shown here is derived from an EMBL/GenBank/DDBJ whole genome shotgun (WGS) entry which is preliminary data.</text>
</comment>
<evidence type="ECO:0000313" key="11">
    <source>
        <dbReference type="EMBL" id="RWS02408.1"/>
    </source>
</evidence>
<dbReference type="InterPro" id="IPR001648">
    <property type="entry name" value="Ribosomal_bS18"/>
</dbReference>
<dbReference type="EMBL" id="NCKU01007758">
    <property type="protein sequence ID" value="RWS02408.1"/>
    <property type="molecule type" value="Genomic_DNA"/>
</dbReference>
<keyword evidence="12" id="KW-1185">Reference proteome</keyword>